<dbReference type="Proteomes" id="UP001374535">
    <property type="component" value="Chromosome 2"/>
</dbReference>
<evidence type="ECO:0000313" key="2">
    <source>
        <dbReference type="Proteomes" id="UP001374535"/>
    </source>
</evidence>
<keyword evidence="2" id="KW-1185">Reference proteome</keyword>
<gene>
    <name evidence="1" type="ORF">V8G54_005975</name>
</gene>
<name>A0AAQ3P2F0_VIGMU</name>
<protein>
    <submittedName>
        <fullName evidence="1">Uncharacterized protein</fullName>
    </submittedName>
</protein>
<proteinExistence type="predicted"/>
<reference evidence="1 2" key="1">
    <citation type="journal article" date="2023" name="Life. Sci Alliance">
        <title>Evolutionary insights into 3D genome organization and epigenetic landscape of Vigna mungo.</title>
        <authorList>
            <person name="Junaid A."/>
            <person name="Singh B."/>
            <person name="Bhatia S."/>
        </authorList>
    </citation>
    <scope>NUCLEOTIDE SEQUENCE [LARGE SCALE GENOMIC DNA]</scope>
    <source>
        <strain evidence="1">Urdbean</strain>
    </source>
</reference>
<sequence length="107" mass="11755">MAARPTLAGSARNKAIDVFPLSITQAFRIAMNPLCFSMPDTVSAMLQITNALARITEKRTAAAADIKLAKSFSKGEGQKQETKARCICRENKERIVDIGQEERLVMV</sequence>
<dbReference type="EMBL" id="CP144699">
    <property type="protein sequence ID" value="WVZ18653.1"/>
    <property type="molecule type" value="Genomic_DNA"/>
</dbReference>
<dbReference type="AlphaFoldDB" id="A0AAQ3P2F0"/>
<evidence type="ECO:0000313" key="1">
    <source>
        <dbReference type="EMBL" id="WVZ18653.1"/>
    </source>
</evidence>
<organism evidence="1 2">
    <name type="scientific">Vigna mungo</name>
    <name type="common">Black gram</name>
    <name type="synonym">Phaseolus mungo</name>
    <dbReference type="NCBI Taxonomy" id="3915"/>
    <lineage>
        <taxon>Eukaryota</taxon>
        <taxon>Viridiplantae</taxon>
        <taxon>Streptophyta</taxon>
        <taxon>Embryophyta</taxon>
        <taxon>Tracheophyta</taxon>
        <taxon>Spermatophyta</taxon>
        <taxon>Magnoliopsida</taxon>
        <taxon>eudicotyledons</taxon>
        <taxon>Gunneridae</taxon>
        <taxon>Pentapetalae</taxon>
        <taxon>rosids</taxon>
        <taxon>fabids</taxon>
        <taxon>Fabales</taxon>
        <taxon>Fabaceae</taxon>
        <taxon>Papilionoideae</taxon>
        <taxon>50 kb inversion clade</taxon>
        <taxon>NPAAA clade</taxon>
        <taxon>indigoferoid/millettioid clade</taxon>
        <taxon>Phaseoleae</taxon>
        <taxon>Vigna</taxon>
    </lineage>
</organism>
<accession>A0AAQ3P2F0</accession>